<dbReference type="Proteomes" id="UP000271974">
    <property type="component" value="Unassembled WGS sequence"/>
</dbReference>
<gene>
    <name evidence="1" type="ORF">EGW08_022473</name>
</gene>
<comment type="caution">
    <text evidence="1">The sequence shown here is derived from an EMBL/GenBank/DDBJ whole genome shotgun (WGS) entry which is preliminary data.</text>
</comment>
<name>A0A433SKX4_ELYCH</name>
<accession>A0A433SKX4</accession>
<protein>
    <submittedName>
        <fullName evidence="1">Uncharacterized protein</fullName>
    </submittedName>
</protein>
<organism evidence="1 2">
    <name type="scientific">Elysia chlorotica</name>
    <name type="common">Eastern emerald elysia</name>
    <name type="synonym">Sea slug</name>
    <dbReference type="NCBI Taxonomy" id="188477"/>
    <lineage>
        <taxon>Eukaryota</taxon>
        <taxon>Metazoa</taxon>
        <taxon>Spiralia</taxon>
        <taxon>Lophotrochozoa</taxon>
        <taxon>Mollusca</taxon>
        <taxon>Gastropoda</taxon>
        <taxon>Heterobranchia</taxon>
        <taxon>Euthyneura</taxon>
        <taxon>Panpulmonata</taxon>
        <taxon>Sacoglossa</taxon>
        <taxon>Placobranchoidea</taxon>
        <taxon>Plakobranchidae</taxon>
        <taxon>Elysia</taxon>
    </lineage>
</organism>
<evidence type="ECO:0000313" key="1">
    <source>
        <dbReference type="EMBL" id="RUS69767.1"/>
    </source>
</evidence>
<dbReference type="EMBL" id="RQTK01001582">
    <property type="protein sequence ID" value="RUS69767.1"/>
    <property type="molecule type" value="Genomic_DNA"/>
</dbReference>
<proteinExistence type="predicted"/>
<reference evidence="1 2" key="1">
    <citation type="submission" date="2019-01" db="EMBL/GenBank/DDBJ databases">
        <title>A draft genome assembly of the solar-powered sea slug Elysia chlorotica.</title>
        <authorList>
            <person name="Cai H."/>
            <person name="Li Q."/>
            <person name="Fang X."/>
            <person name="Li J."/>
            <person name="Curtis N.E."/>
            <person name="Altenburger A."/>
            <person name="Shibata T."/>
            <person name="Feng M."/>
            <person name="Maeda T."/>
            <person name="Schwartz J.A."/>
            <person name="Shigenobu S."/>
            <person name="Lundholm N."/>
            <person name="Nishiyama T."/>
            <person name="Yang H."/>
            <person name="Hasebe M."/>
            <person name="Li S."/>
            <person name="Pierce S.K."/>
            <person name="Wang J."/>
        </authorList>
    </citation>
    <scope>NUCLEOTIDE SEQUENCE [LARGE SCALE GENOMIC DNA]</scope>
    <source>
        <strain evidence="1">EC2010</strain>
        <tissue evidence="1">Whole organism of an adult</tissue>
    </source>
</reference>
<evidence type="ECO:0000313" key="2">
    <source>
        <dbReference type="Proteomes" id="UP000271974"/>
    </source>
</evidence>
<sequence length="565" mass="62605">MDQKVANGENMPIDRSRESLRSILLGAIDDSCQTNSHELDLNSINTTPYLVSPITNLDMVNQPESFTVVSTTSSDKYSEDTDLQTINDFAWDTGTQTFDNLMWEMGTQTIEDLVMEMGTQTITTFSSSQMEVGGGLDTATKTPTNLTAVQAVDDLNLLMEAQAMASENWEVAKETVDCQALDTGTQTIMGKSMEMESDCELEVNQNTIDKILTLQKESYSSLNMGTQTADNIIATSSTVNMSWETAVKDLKAQTQKGSNTMVWETGDNTDLEIETKTVGDARWATNFPTVDGLGMDTENQTMADVSSLHAMVFKTGTQTQEDMTTLRTQTLPNMRNLHLDNLDFAVGSQTTSGVTWEKTQTMKGSDLDMGTHTMTSIATLQTLDCLSLHMGPQMSSDLPNIQEGEVISYEMGTQTIANMETLQAVDLGMEIGTQTLEQFIRDSHTQTDQIRNWYDDVVTQTEEDLLEFLTRETHTQTGDDLLEFLTRETQTQNSQFGDERAVQTGDDLLEFFSTATQTQFIEAFNAPASMNHIGVETGDDLLEFLTRETETQTQDNINVSNILSS</sequence>
<dbReference type="AlphaFoldDB" id="A0A433SKX4"/>
<keyword evidence="2" id="KW-1185">Reference proteome</keyword>